<organism evidence="2 3">
    <name type="scientific">Streptomyces mordarskii</name>
    <dbReference type="NCBI Taxonomy" id="1226758"/>
    <lineage>
        <taxon>Bacteria</taxon>
        <taxon>Bacillati</taxon>
        <taxon>Actinomycetota</taxon>
        <taxon>Actinomycetes</taxon>
        <taxon>Kitasatosporales</taxon>
        <taxon>Streptomycetaceae</taxon>
        <taxon>Streptomyces</taxon>
    </lineage>
</organism>
<accession>A0ABP3LPW3</accession>
<protein>
    <submittedName>
        <fullName evidence="2">Uncharacterized protein</fullName>
    </submittedName>
</protein>
<proteinExistence type="predicted"/>
<evidence type="ECO:0000313" key="3">
    <source>
        <dbReference type="Proteomes" id="UP001501576"/>
    </source>
</evidence>
<reference evidence="3" key="1">
    <citation type="journal article" date="2019" name="Int. J. Syst. Evol. Microbiol.">
        <title>The Global Catalogue of Microorganisms (GCM) 10K type strain sequencing project: providing services to taxonomists for standard genome sequencing and annotation.</title>
        <authorList>
            <consortium name="The Broad Institute Genomics Platform"/>
            <consortium name="The Broad Institute Genome Sequencing Center for Infectious Disease"/>
            <person name="Wu L."/>
            <person name="Ma J."/>
        </authorList>
    </citation>
    <scope>NUCLEOTIDE SEQUENCE [LARGE SCALE GENOMIC DNA]</scope>
    <source>
        <strain evidence="3">JCM 5052</strain>
    </source>
</reference>
<feature type="region of interest" description="Disordered" evidence="1">
    <location>
        <begin position="44"/>
        <end position="86"/>
    </location>
</feature>
<dbReference type="Proteomes" id="UP001501576">
    <property type="component" value="Unassembled WGS sequence"/>
</dbReference>
<keyword evidence="3" id="KW-1185">Reference proteome</keyword>
<gene>
    <name evidence="2" type="ORF">GCM10010390_04670</name>
</gene>
<sequence>MTAPAPSMTAHWHCYRWAGDRPIYDDESARDAAPLPRVYRRPVEAIRRPRTGGPIVLPPRDRRRRPTPGEGASPRREVRHSFPTTNRIKSASLTESLSFAGEFLTLRAIHTGKAQLS</sequence>
<evidence type="ECO:0000313" key="2">
    <source>
        <dbReference type="EMBL" id="GAA0504925.1"/>
    </source>
</evidence>
<comment type="caution">
    <text evidence="2">The sequence shown here is derived from an EMBL/GenBank/DDBJ whole genome shotgun (WGS) entry which is preliminary data.</text>
</comment>
<dbReference type="EMBL" id="BAAABZ010000002">
    <property type="protein sequence ID" value="GAA0504925.1"/>
    <property type="molecule type" value="Genomic_DNA"/>
</dbReference>
<name>A0ABP3LPW3_9ACTN</name>
<evidence type="ECO:0000256" key="1">
    <source>
        <dbReference type="SAM" id="MobiDB-lite"/>
    </source>
</evidence>